<feature type="compositionally biased region" description="Low complexity" evidence="1">
    <location>
        <begin position="688"/>
        <end position="707"/>
    </location>
</feature>
<gene>
    <name evidence="2" type="ORF">HYH03_010896</name>
</gene>
<feature type="compositionally biased region" description="Low complexity" evidence="1">
    <location>
        <begin position="722"/>
        <end position="737"/>
    </location>
</feature>
<name>A0A835XV77_9CHLO</name>
<feature type="compositionally biased region" description="Gly residues" evidence="1">
    <location>
        <begin position="383"/>
        <end position="392"/>
    </location>
</feature>
<feature type="compositionally biased region" description="Low complexity" evidence="1">
    <location>
        <begin position="265"/>
        <end position="277"/>
    </location>
</feature>
<dbReference type="GO" id="GO:0006281">
    <property type="term" value="P:DNA repair"/>
    <property type="evidence" value="ECO:0007669"/>
    <property type="project" value="InterPro"/>
</dbReference>
<dbReference type="InterPro" id="IPR020847">
    <property type="entry name" value="AP_endonuclease_F1_BS"/>
</dbReference>
<comment type="caution">
    <text evidence="2">The sequence shown here is derived from an EMBL/GenBank/DDBJ whole genome shotgun (WGS) entry which is preliminary data.</text>
</comment>
<feature type="compositionally biased region" description="Acidic residues" evidence="1">
    <location>
        <begin position="252"/>
        <end position="264"/>
    </location>
</feature>
<feature type="compositionally biased region" description="Low complexity" evidence="1">
    <location>
        <begin position="421"/>
        <end position="436"/>
    </location>
</feature>
<feature type="compositionally biased region" description="Gly residues" evidence="1">
    <location>
        <begin position="491"/>
        <end position="500"/>
    </location>
</feature>
<dbReference type="SUPFAM" id="SSF56219">
    <property type="entry name" value="DNase I-like"/>
    <property type="match status" value="1"/>
</dbReference>
<feature type="region of interest" description="Disordered" evidence="1">
    <location>
        <begin position="688"/>
        <end position="737"/>
    </location>
</feature>
<dbReference type="EMBL" id="JAEHOE010000059">
    <property type="protein sequence ID" value="KAG2490741.1"/>
    <property type="molecule type" value="Genomic_DNA"/>
</dbReference>
<dbReference type="GO" id="GO:0004519">
    <property type="term" value="F:endonuclease activity"/>
    <property type="evidence" value="ECO:0007669"/>
    <property type="project" value="InterPro"/>
</dbReference>
<feature type="compositionally biased region" description="Low complexity" evidence="1">
    <location>
        <begin position="340"/>
        <end position="355"/>
    </location>
</feature>
<feature type="compositionally biased region" description="Low complexity" evidence="1">
    <location>
        <begin position="531"/>
        <end position="545"/>
    </location>
</feature>
<evidence type="ECO:0000256" key="1">
    <source>
        <dbReference type="SAM" id="MobiDB-lite"/>
    </source>
</evidence>
<evidence type="ECO:0008006" key="4">
    <source>
        <dbReference type="Google" id="ProtNLM"/>
    </source>
</evidence>
<evidence type="ECO:0000313" key="2">
    <source>
        <dbReference type="EMBL" id="KAG2490741.1"/>
    </source>
</evidence>
<feature type="compositionally biased region" description="Gly residues" evidence="1">
    <location>
        <begin position="437"/>
        <end position="447"/>
    </location>
</feature>
<dbReference type="InterPro" id="IPR036691">
    <property type="entry name" value="Endo/exonu/phosph_ase_sf"/>
</dbReference>
<protein>
    <recommendedName>
        <fullName evidence="4">Endonuclease/exonuclease/phosphatase domain-containing protein</fullName>
    </recommendedName>
</protein>
<dbReference type="PROSITE" id="PS00726">
    <property type="entry name" value="AP_NUCLEASE_F1_1"/>
    <property type="match status" value="1"/>
</dbReference>
<sequence>MDEVPSTLRIQAVGQRRGVDSWEWRGFKATYTSSGGADSRSHGVAKGFVTALRVDPANAAAVDPADPQLWGGMRSALQAAAEVARGAPAAVVARRIEAAGPQAQLTPPLKAVTACLSRSGLGRVTFGGTPPPAPICVDVPVLWWAPFVTTEQELEQVALVEAPAMKLPLSELQSAKALLGPGWWVLPLLEPGLAEAAGLPSHKAVRYAAFIWEEDKLLSYFGAASEGCGSGGAKTLLASPAAASEAAREDGGGEEEEEEEEESMPAEPAAAPEAASEGSGGGGGARAEAVPASPAAAATGAGEAAGGGRGGARAGAVQSSPAAAATGAGEPAGGGEGGARAEAVPASPAAATGAGEAAGGGEGGARAEAVPASPAAAATGAGEAAGGGGGGARAEAVPASPAAAATGAGEPAGVGEGGARPGAVPASPAAAATGAGEEAGGGRGGARAGAVPASPAAAATGAGEPAGVGVGGARAGAVPASPAAAATGAGEVAGEGGSGARAGAVPASPAAATGPVSEGGGSVTEEEAESAHTAAAAAGAAERSGFGAGGREGPETAPTTAPPSAAAAKGGSEDEELSNPDTSAGASAPTVVPPKQLRVQAFRPPAIRSKTAKLWKPDGACGLQMAVVHPAGAAAADGAAPSVRTFSAGFVTALPVDPASAINPVDPQRWFGMQSALAAAAAQVAGDEAAGAPGTPGAAAAQAATTDEAVRGSAGGPGGEGQAAPGPDFPAAAGSAPTASAGCATAGEVGGVQAGAVVGTLQAVTTARLVRTGLGAGKIIISITLDAVDAGPDDVEVKLDRPLPSWLSFIRCVPREHRRRLMPGVATEVSFSVRVEDAKLMGPGPRRMEPPLPPLPYSAVLSIRLNRVPRKLPLLWWAPLLTLIESPKVPPPLSKPHVDLPLTELRCAEDLLGRGWVALPLDRKLMLATGLPRKLRSGPTYVAFARAEGLVPLPAEVPASAGLGEAELYEGEDEELEHAPPDEDEVEEGVASLPHLPSLRLVTFNIQGLTRLDLVERALFGWQRGLAPLPDVICIQEAKCEDESCTAQQAKLTELTTRMAEHGYKYVHAGELMILWRTHSMYRPPTYGDRPDLVWRLSGPDYPGGVLQAAWGALPGFDAELAALKDAVTGARVDGKDPNDDSATFFRYPPITVVLQHKVTRTFYVITTVHTPGSGTTYTNAQLRREVAWLMRLERYRAVMAQLVRKDGRLRALARARGGPTLMPQTALPKDAPRVAHIVAAPLVNTRAHVTDKAVAAALNKGDTAGAAVAVIRGLSAEWHSLQGRPGFEPSTLTSYADVVYVLRDCCFDSSSSNKSPSGDARLHATTFSIVPSDLLEPGTTSVKLTNGSDHKPLLVELREAGLEPVRCARQAPDVPGTLAAAQALLVEALATVGRGAEAAATQVERAAERVVALLEWLRKQLPPAFKSEAEDEAGPAEVEAAAAEVEAGPTAAVEVQAAEASAGPAVPEVAAAQSAAAAEAEAGPTAAAETQASEAWAGPAAMEAAAAKAAAELVEEGPVTLVVEAVAQAVLAVAMTPQSKLAAEPAAGDDASTPPRLAVEQVAAPATPAQRQLHL</sequence>
<dbReference type="GO" id="GO:0003677">
    <property type="term" value="F:DNA binding"/>
    <property type="evidence" value="ECO:0007669"/>
    <property type="project" value="InterPro"/>
</dbReference>
<feature type="compositionally biased region" description="Low complexity" evidence="1">
    <location>
        <begin position="286"/>
        <end position="302"/>
    </location>
</feature>
<feature type="region of interest" description="Disordered" evidence="1">
    <location>
        <begin position="239"/>
        <end position="451"/>
    </location>
</feature>
<feature type="region of interest" description="Disordered" evidence="1">
    <location>
        <begin position="489"/>
        <end position="595"/>
    </location>
</feature>
<feature type="compositionally biased region" description="Low complexity" evidence="1">
    <location>
        <begin position="556"/>
        <end position="568"/>
    </location>
</feature>
<feature type="compositionally biased region" description="Low complexity" evidence="1">
    <location>
        <begin position="366"/>
        <end position="382"/>
    </location>
</feature>
<feature type="compositionally biased region" description="Low complexity" evidence="1">
    <location>
        <begin position="314"/>
        <end position="329"/>
    </location>
</feature>
<dbReference type="Proteomes" id="UP000612055">
    <property type="component" value="Unassembled WGS sequence"/>
</dbReference>
<keyword evidence="3" id="KW-1185">Reference proteome</keyword>
<accession>A0A835XV77</accession>
<evidence type="ECO:0000313" key="3">
    <source>
        <dbReference type="Proteomes" id="UP000612055"/>
    </source>
</evidence>
<dbReference type="OrthoDB" id="551484at2759"/>
<feature type="compositionally biased region" description="Low complexity" evidence="1">
    <location>
        <begin position="501"/>
        <end position="516"/>
    </location>
</feature>
<reference evidence="2" key="1">
    <citation type="journal article" date="2020" name="bioRxiv">
        <title>Comparative genomics of Chlamydomonas.</title>
        <authorList>
            <person name="Craig R.J."/>
            <person name="Hasan A.R."/>
            <person name="Ness R.W."/>
            <person name="Keightley P.D."/>
        </authorList>
    </citation>
    <scope>NUCLEOTIDE SEQUENCE</scope>
    <source>
        <strain evidence="2">CCAP 11/70</strain>
    </source>
</reference>
<feature type="compositionally biased region" description="Gly residues" evidence="1">
    <location>
        <begin position="410"/>
        <end position="420"/>
    </location>
</feature>
<feature type="compositionally biased region" description="Low complexity" evidence="1">
    <location>
        <begin position="393"/>
        <end position="409"/>
    </location>
</feature>
<feature type="compositionally biased region" description="Gly residues" evidence="1">
    <location>
        <begin position="303"/>
        <end position="313"/>
    </location>
</feature>
<proteinExistence type="predicted"/>
<organism evidence="2 3">
    <name type="scientific">Edaphochlamys debaryana</name>
    <dbReference type="NCBI Taxonomy" id="47281"/>
    <lineage>
        <taxon>Eukaryota</taxon>
        <taxon>Viridiplantae</taxon>
        <taxon>Chlorophyta</taxon>
        <taxon>core chlorophytes</taxon>
        <taxon>Chlorophyceae</taxon>
        <taxon>CS clade</taxon>
        <taxon>Chlamydomonadales</taxon>
        <taxon>Chlamydomonadales incertae sedis</taxon>
        <taxon>Edaphochlamys</taxon>
    </lineage>
</organism>